<dbReference type="OrthoDB" id="981508at2"/>
<name>A0A1Y5RY68_9RHOB</name>
<evidence type="ECO:0000313" key="5">
    <source>
        <dbReference type="Proteomes" id="UP000193077"/>
    </source>
</evidence>
<keyword evidence="1 4" id="KW-0808">Transferase</keyword>
<dbReference type="Proteomes" id="UP000193077">
    <property type="component" value="Unassembled WGS sequence"/>
</dbReference>
<reference evidence="4 5" key="1">
    <citation type="submission" date="2017-03" db="EMBL/GenBank/DDBJ databases">
        <authorList>
            <person name="Afonso C.L."/>
            <person name="Miller P.J."/>
            <person name="Scott M.A."/>
            <person name="Spackman E."/>
            <person name="Goraichik I."/>
            <person name="Dimitrov K.M."/>
            <person name="Suarez D.L."/>
            <person name="Swayne D.E."/>
        </authorList>
    </citation>
    <scope>NUCLEOTIDE SEQUENCE [LARGE SCALE GENOMIC DNA]</scope>
    <source>
        <strain evidence="4 5">CECT 7639</strain>
    </source>
</reference>
<organism evidence="4 5">
    <name type="scientific">Falsiruegeria litorea R37</name>
    <dbReference type="NCBI Taxonomy" id="1200284"/>
    <lineage>
        <taxon>Bacteria</taxon>
        <taxon>Pseudomonadati</taxon>
        <taxon>Pseudomonadota</taxon>
        <taxon>Alphaproteobacteria</taxon>
        <taxon>Rhodobacterales</taxon>
        <taxon>Roseobacteraceae</taxon>
        <taxon>Falsiruegeria</taxon>
    </lineage>
</organism>
<dbReference type="AlphaFoldDB" id="A0A1Y5RY68"/>
<dbReference type="PANTHER" id="PTHR10605:SF56">
    <property type="entry name" value="BIFUNCTIONAL HEPARAN SULFATE N-DEACETYLASE_N-SULFOTRANSFERASE"/>
    <property type="match status" value="1"/>
</dbReference>
<gene>
    <name evidence="4" type="ORF">TRL7639_00982</name>
</gene>
<evidence type="ECO:0000256" key="1">
    <source>
        <dbReference type="ARBA" id="ARBA00022679"/>
    </source>
</evidence>
<evidence type="ECO:0000259" key="3">
    <source>
        <dbReference type="Pfam" id="PF00685"/>
    </source>
</evidence>
<dbReference type="InterPro" id="IPR027417">
    <property type="entry name" value="P-loop_NTPase"/>
</dbReference>
<dbReference type="Gene3D" id="3.40.50.300">
    <property type="entry name" value="P-loop containing nucleotide triphosphate hydrolases"/>
    <property type="match status" value="1"/>
</dbReference>
<dbReference type="InterPro" id="IPR037359">
    <property type="entry name" value="NST/OST"/>
</dbReference>
<evidence type="ECO:0000313" key="4">
    <source>
        <dbReference type="EMBL" id="SLN26872.1"/>
    </source>
</evidence>
<dbReference type="InterPro" id="IPR000863">
    <property type="entry name" value="Sulfotransferase_dom"/>
</dbReference>
<dbReference type="PANTHER" id="PTHR10605">
    <property type="entry name" value="HEPARAN SULFATE SULFOTRANSFERASE"/>
    <property type="match status" value="1"/>
</dbReference>
<protein>
    <submittedName>
        <fullName evidence="4">Sulfotransferase domain protein</fullName>
    </submittedName>
</protein>
<proteinExistence type="predicted"/>
<dbReference type="EMBL" id="FWFO01000001">
    <property type="protein sequence ID" value="SLN26872.1"/>
    <property type="molecule type" value="Genomic_DNA"/>
</dbReference>
<sequence length="297" mass="34383">MTLPRLPSLIIAGVPKAGTTSIFDWLGAHPQAQGSTLKETCFFADPDSHAFRPDFNSDLGLDTYRSVFPDPATETKVLFEATPLYIYSARALEQIPELPSKPKCLFVLREPAAQIRSIYHYFRNTWTYVPAEMSFADYLSEVRNQSHEFGGNELARNALINADYAPWLLQWRSRLGPERMKVCLFEDLRRNPCAFMTNLSRWCGLDPHYYANFSFDASNESYEVVNRSLHGLNMAVRDHLPKGRLYNLARDFYRRFNTRPVTKEVDAENMQRLRREFAPTYATLEQAFDLNLDAWRK</sequence>
<keyword evidence="5" id="KW-1185">Reference proteome</keyword>
<dbReference type="GO" id="GO:0008146">
    <property type="term" value="F:sulfotransferase activity"/>
    <property type="evidence" value="ECO:0007669"/>
    <property type="project" value="InterPro"/>
</dbReference>
<evidence type="ECO:0000256" key="2">
    <source>
        <dbReference type="ARBA" id="ARBA00023180"/>
    </source>
</evidence>
<dbReference type="RefSeq" id="WP_085794642.1">
    <property type="nucleotide sequence ID" value="NZ_FWFO01000001.1"/>
</dbReference>
<dbReference type="Pfam" id="PF00685">
    <property type="entry name" value="Sulfotransfer_1"/>
    <property type="match status" value="1"/>
</dbReference>
<accession>A0A1Y5RY68</accession>
<dbReference type="SUPFAM" id="SSF52540">
    <property type="entry name" value="P-loop containing nucleoside triphosphate hydrolases"/>
    <property type="match status" value="1"/>
</dbReference>
<keyword evidence="2" id="KW-0325">Glycoprotein</keyword>
<feature type="domain" description="Sulfotransferase" evidence="3">
    <location>
        <begin position="8"/>
        <end position="220"/>
    </location>
</feature>